<evidence type="ECO:0000313" key="1">
    <source>
        <dbReference type="EMBL" id="JAD20886.1"/>
    </source>
</evidence>
<sequence>MEYPTFAAIS</sequence>
<accession>A0A0A8Y3K6</accession>
<organism evidence="1">
    <name type="scientific">Arundo donax</name>
    <name type="common">Giant reed</name>
    <name type="synonym">Donax arundinaceus</name>
    <dbReference type="NCBI Taxonomy" id="35708"/>
    <lineage>
        <taxon>Eukaryota</taxon>
        <taxon>Viridiplantae</taxon>
        <taxon>Streptophyta</taxon>
        <taxon>Embryophyta</taxon>
        <taxon>Tracheophyta</taxon>
        <taxon>Spermatophyta</taxon>
        <taxon>Magnoliopsida</taxon>
        <taxon>Liliopsida</taxon>
        <taxon>Poales</taxon>
        <taxon>Poaceae</taxon>
        <taxon>PACMAD clade</taxon>
        <taxon>Arundinoideae</taxon>
        <taxon>Arundineae</taxon>
        <taxon>Arundo</taxon>
    </lineage>
</organism>
<name>A0A0A8Y3K6_ARUDO</name>
<protein>
    <submittedName>
        <fullName evidence="1">Uncharacterized protein</fullName>
    </submittedName>
</protein>
<reference evidence="1" key="2">
    <citation type="journal article" date="2015" name="Data Brief">
        <title>Shoot transcriptome of the giant reed, Arundo donax.</title>
        <authorList>
            <person name="Barrero R.A."/>
            <person name="Guerrero F.D."/>
            <person name="Moolhuijzen P."/>
            <person name="Goolsby J.A."/>
            <person name="Tidwell J."/>
            <person name="Bellgard S.E."/>
            <person name="Bellgard M.I."/>
        </authorList>
    </citation>
    <scope>NUCLEOTIDE SEQUENCE</scope>
    <source>
        <tissue evidence="1">Shoot tissue taken approximately 20 cm above the soil surface</tissue>
    </source>
</reference>
<proteinExistence type="predicted"/>
<reference evidence="1" key="1">
    <citation type="submission" date="2014-09" db="EMBL/GenBank/DDBJ databases">
        <authorList>
            <person name="Magalhaes I.L.F."/>
            <person name="Oliveira U."/>
            <person name="Santos F.R."/>
            <person name="Vidigal T.H.D.A."/>
            <person name="Brescovit A.D."/>
            <person name="Santos A.J."/>
        </authorList>
    </citation>
    <scope>NUCLEOTIDE SEQUENCE</scope>
    <source>
        <tissue evidence="1">Shoot tissue taken approximately 20 cm above the soil surface</tissue>
    </source>
</reference>
<dbReference type="EMBL" id="GBRH01277009">
    <property type="protein sequence ID" value="JAD20886.1"/>
    <property type="molecule type" value="Transcribed_RNA"/>
</dbReference>